<gene>
    <name evidence="7" type="ORF">ENU14_02310</name>
</gene>
<dbReference type="Pfam" id="PF01472">
    <property type="entry name" value="PUA"/>
    <property type="match status" value="1"/>
</dbReference>
<evidence type="ECO:0000256" key="4">
    <source>
        <dbReference type="ARBA" id="ARBA00022884"/>
    </source>
</evidence>
<dbReference type="InterPro" id="IPR004521">
    <property type="entry name" value="Uncharacterised_CHP00451"/>
</dbReference>
<evidence type="ECO:0000256" key="2">
    <source>
        <dbReference type="ARBA" id="ARBA00022679"/>
    </source>
</evidence>
<dbReference type="PANTHER" id="PTHR22807:SF34">
    <property type="entry name" value="TRNA (CYTOSINE(72)-C(5))-METHYLTRANSFERASE NSUN6"/>
    <property type="match status" value="1"/>
</dbReference>
<dbReference type="SUPFAM" id="SSF53335">
    <property type="entry name" value="S-adenosyl-L-methionine-dependent methyltransferases"/>
    <property type="match status" value="1"/>
</dbReference>
<feature type="binding site" evidence="5">
    <location>
        <position position="227"/>
    </location>
    <ligand>
        <name>S-adenosyl-L-methionine</name>
        <dbReference type="ChEBI" id="CHEBI:59789"/>
    </ligand>
</feature>
<dbReference type="NCBIfam" id="TIGR00451">
    <property type="entry name" value="unchar_dom_2"/>
    <property type="match status" value="1"/>
</dbReference>
<feature type="domain" description="SAM-dependent MTase RsmB/NOP-type" evidence="6">
    <location>
        <begin position="95"/>
        <end position="382"/>
    </location>
</feature>
<comment type="catalytic activity">
    <reaction evidence="5">
        <text>cytidine(72) in tRNA + S-adenosyl-L-methionine = 5-methylcytidine(72) in tRNA + S-adenosyl-L-homocysteine + H(+)</text>
        <dbReference type="Rhea" id="RHEA:61988"/>
        <dbReference type="Rhea" id="RHEA-COMP:15996"/>
        <dbReference type="Rhea" id="RHEA-COMP:15997"/>
        <dbReference type="ChEBI" id="CHEBI:15378"/>
        <dbReference type="ChEBI" id="CHEBI:57856"/>
        <dbReference type="ChEBI" id="CHEBI:59789"/>
        <dbReference type="ChEBI" id="CHEBI:74483"/>
        <dbReference type="ChEBI" id="CHEBI:82748"/>
    </reaction>
</comment>
<dbReference type="InterPro" id="IPR002478">
    <property type="entry name" value="PUA"/>
</dbReference>
<dbReference type="Gene3D" id="2.30.130.10">
    <property type="entry name" value="PUA domain"/>
    <property type="match status" value="1"/>
</dbReference>
<protein>
    <recommendedName>
        <fullName evidence="5">tRNA (cytosine(72)-C(5))-methyltransferase</fullName>
        <shortName evidence="5">tRNA:m(5)C72 MTase</shortName>
        <ecNumber evidence="5">2.1.1.-</ecNumber>
    </recommendedName>
</protein>
<dbReference type="SMART" id="SM00359">
    <property type="entry name" value="PUA"/>
    <property type="match status" value="1"/>
</dbReference>
<dbReference type="Pfam" id="PF22458">
    <property type="entry name" value="RsmF-B_ferredox"/>
    <property type="match status" value="1"/>
</dbReference>
<dbReference type="InterPro" id="IPR029063">
    <property type="entry name" value="SAM-dependent_MTases_sf"/>
</dbReference>
<dbReference type="Pfam" id="PF01189">
    <property type="entry name" value="Methyltr_RsmB-F"/>
    <property type="match status" value="1"/>
</dbReference>
<feature type="binding site" evidence="5">
    <location>
        <position position="270"/>
    </location>
    <ligand>
        <name>S-adenosyl-L-methionine</name>
        <dbReference type="ChEBI" id="CHEBI:59789"/>
    </ligand>
</feature>
<name>A0A7C4HD89_STAMA</name>
<dbReference type="AlphaFoldDB" id="A0A7C4HD89"/>
<dbReference type="EC" id="2.1.1.-" evidence="5"/>
<dbReference type="InterPro" id="IPR001678">
    <property type="entry name" value="MeTrfase_RsmB-F_NOP2_dom"/>
</dbReference>
<evidence type="ECO:0000313" key="7">
    <source>
        <dbReference type="EMBL" id="HGM58404.1"/>
    </source>
</evidence>
<dbReference type="InterPro" id="IPR049560">
    <property type="entry name" value="MeTrfase_RsmB-F_NOP2_cat"/>
</dbReference>
<dbReference type="PANTHER" id="PTHR22807">
    <property type="entry name" value="NOP2 YEAST -RELATED NOL1/NOP2/FMU SUN DOMAIN-CONTAINING"/>
    <property type="match status" value="1"/>
</dbReference>
<proteinExistence type="inferred from homology"/>
<dbReference type="PROSITE" id="PS50890">
    <property type="entry name" value="PUA"/>
    <property type="match status" value="1"/>
</dbReference>
<dbReference type="InterPro" id="IPR054728">
    <property type="entry name" value="RsmB-like_ferredoxin"/>
</dbReference>
<comment type="function">
    <text evidence="5">S-adenosyl-L-methionine-dependent methyltransferase that specifically methylates the C5 position of cytosine 72 in several tRNAs.</text>
</comment>
<comment type="similarity">
    <text evidence="5">Belongs to the class I-like SAM-binding methyltransferase superfamily. RsmB/NOP family.</text>
</comment>
<comment type="caution">
    <text evidence="5">Lacks conserved residue(s) required for the propagation of feature annotation.</text>
</comment>
<feature type="active site" description="Nucleophile" evidence="5">
    <location>
        <position position="320"/>
    </location>
</feature>
<dbReference type="PRINTS" id="PR02008">
    <property type="entry name" value="RCMTFAMILY"/>
</dbReference>
<accession>A0A7C4HD89</accession>
<dbReference type="InterPro" id="IPR023267">
    <property type="entry name" value="RCMT"/>
</dbReference>
<dbReference type="InterPro" id="IPR036974">
    <property type="entry name" value="PUA_sf"/>
</dbReference>
<dbReference type="EMBL" id="DTBJ01000016">
    <property type="protein sequence ID" value="HGM58404.1"/>
    <property type="molecule type" value="Genomic_DNA"/>
</dbReference>
<dbReference type="GO" id="GO:0016428">
    <property type="term" value="F:tRNA (cytidine-5-)-methyltransferase activity"/>
    <property type="evidence" value="ECO:0007669"/>
    <property type="project" value="UniProtKB-UniRule"/>
</dbReference>
<organism evidence="7">
    <name type="scientific">Staphylothermus marinus</name>
    <dbReference type="NCBI Taxonomy" id="2280"/>
    <lineage>
        <taxon>Archaea</taxon>
        <taxon>Thermoproteota</taxon>
        <taxon>Thermoprotei</taxon>
        <taxon>Desulfurococcales</taxon>
        <taxon>Desulfurococcaceae</taxon>
        <taxon>Staphylothermus</taxon>
    </lineage>
</organism>
<dbReference type="PROSITE" id="PS51686">
    <property type="entry name" value="SAM_MT_RSMB_NOP"/>
    <property type="match status" value="1"/>
</dbReference>
<feature type="binding site" evidence="5">
    <location>
        <position position="297"/>
    </location>
    <ligand>
        <name>S-adenosyl-L-methionine</name>
        <dbReference type="ChEBI" id="CHEBI:59789"/>
    </ligand>
</feature>
<dbReference type="InterPro" id="IPR015947">
    <property type="entry name" value="PUA-like_sf"/>
</dbReference>
<dbReference type="CDD" id="cd07953">
    <property type="entry name" value="PUA"/>
    <property type="match status" value="1"/>
</dbReference>
<keyword evidence="2 5" id="KW-0808">Transferase</keyword>
<evidence type="ECO:0000259" key="6">
    <source>
        <dbReference type="PROSITE" id="PS51686"/>
    </source>
</evidence>
<dbReference type="InterPro" id="IPR043699">
    <property type="entry name" value="NSUN6"/>
</dbReference>
<feature type="binding site" evidence="5">
    <location>
        <position position="222"/>
    </location>
    <ligand>
        <name>S-adenosyl-L-methionine</name>
        <dbReference type="ChEBI" id="CHEBI:59789"/>
    </ligand>
</feature>
<comment type="caution">
    <text evidence="7">The sequence shown here is derived from an EMBL/GenBank/DDBJ whole genome shotgun (WGS) entry which is preliminary data.</text>
</comment>
<evidence type="ECO:0000256" key="5">
    <source>
        <dbReference type="HAMAP-Rule" id="MF_02237"/>
    </source>
</evidence>
<dbReference type="SUPFAM" id="SSF88697">
    <property type="entry name" value="PUA domain-like"/>
    <property type="match status" value="1"/>
</dbReference>
<dbReference type="HAMAP" id="MF_02237">
    <property type="entry name" value="NSUN6"/>
    <property type="match status" value="1"/>
</dbReference>
<dbReference type="GO" id="GO:0001510">
    <property type="term" value="P:RNA methylation"/>
    <property type="evidence" value="ECO:0007669"/>
    <property type="project" value="InterPro"/>
</dbReference>
<keyword evidence="4 5" id="KW-0694">RNA-binding</keyword>
<keyword evidence="3 5" id="KW-0949">S-adenosyl-L-methionine</keyword>
<reference evidence="7" key="1">
    <citation type="journal article" date="2020" name="mSystems">
        <title>Genome- and Community-Level Interaction Insights into Carbon Utilization and Element Cycling Functions of Hydrothermarchaeota in Hydrothermal Sediment.</title>
        <authorList>
            <person name="Zhou Z."/>
            <person name="Liu Y."/>
            <person name="Xu W."/>
            <person name="Pan J."/>
            <person name="Luo Z.H."/>
            <person name="Li M."/>
        </authorList>
    </citation>
    <scope>NUCLEOTIDE SEQUENCE [LARGE SCALE GENOMIC DNA]</scope>
    <source>
        <strain evidence="7">SpSt-642</strain>
    </source>
</reference>
<dbReference type="GO" id="GO:0000049">
    <property type="term" value="F:tRNA binding"/>
    <property type="evidence" value="ECO:0007669"/>
    <property type="project" value="UniProtKB-UniRule"/>
</dbReference>
<feature type="binding site" evidence="5">
    <location>
        <position position="250"/>
    </location>
    <ligand>
        <name>S-adenosyl-L-methionine</name>
        <dbReference type="ChEBI" id="CHEBI:59789"/>
    </ligand>
</feature>
<dbReference type="Gene3D" id="3.40.50.150">
    <property type="entry name" value="Vaccinia Virus protein VP39"/>
    <property type="match status" value="1"/>
</dbReference>
<sequence length="384" mass="44163">MNISVELYRAIHRVYGSSTDRLISELQKPPCRIYVRVNTLYIQPGELIDNFREKGLDVEQDPYIEEAIYFKLKGPFNIEILDKKIYVNRQCAESMIYGANLYAPGIVDYDQFKSGDELTVIAPSGKPIAIVEAVVSSDELKYMRKGLVGVNVKSVYKAPAIRELPEYINGLIYPQSYPSIITIRALDPKPNELIVDMNSAPGGKTSHVIQYTHGRARLIAFDRNLVKAKQIYDTLNRMRLFKNTIIIPMDSRYIDIDLNLINRVDRVIVDPPCSNLGIRPKLFFNKTIKDIVNASNYQIQFLKTASKIVKKNGFVIYSTCTLTFEENEYVSLKAMREYGFESIDLDWLPYSSKVELEDLIAYRYSPLDYDMPGYYIVLFKKTRD</sequence>
<keyword evidence="1 5" id="KW-0489">Methyltransferase</keyword>
<evidence type="ECO:0000256" key="1">
    <source>
        <dbReference type="ARBA" id="ARBA00022603"/>
    </source>
</evidence>
<evidence type="ECO:0000256" key="3">
    <source>
        <dbReference type="ARBA" id="ARBA00022691"/>
    </source>
</evidence>
<dbReference type="GO" id="GO:0006400">
    <property type="term" value="P:tRNA modification"/>
    <property type="evidence" value="ECO:0007669"/>
    <property type="project" value="UniProtKB-UniRule"/>
</dbReference>